<evidence type="ECO:0000313" key="2">
    <source>
        <dbReference type="Proteomes" id="UP000515708"/>
    </source>
</evidence>
<dbReference type="RefSeq" id="WP_182253533.1">
    <property type="nucleotide sequence ID" value="NZ_CP043732.1"/>
</dbReference>
<gene>
    <name evidence="1" type="ORF">FVO59_15980</name>
</gene>
<dbReference type="EMBL" id="CP043732">
    <property type="protein sequence ID" value="QMU98513.1"/>
    <property type="molecule type" value="Genomic_DNA"/>
</dbReference>
<proteinExistence type="predicted"/>
<dbReference type="Proteomes" id="UP000515708">
    <property type="component" value="Chromosome"/>
</dbReference>
<sequence length="150" mass="16059">MSTQHPTIEDPELGILSRAETTLDDGDVVTHDWYSGALTVDGRELEVMIDGADIDAVGALIPRVHAVVADLDGIRRRASEAIITHFSDGDPSPTELEEGAGDLVLDTLEITDDATVLHFTDSCGRHFPEGYWPAVHLGVDGQIGEVTVEG</sequence>
<reference evidence="1 2" key="1">
    <citation type="journal article" date="2020" name="Front. Microbiol.">
        <title>Design of Bacterial Strain-Specific qPCR Assays Using NGS Data and Publicly Available Resources and Its Application to Track Biocontrol Strains.</title>
        <authorList>
            <person name="Hernandez I."/>
            <person name="Sant C."/>
            <person name="Martinez R."/>
            <person name="Fernandez C."/>
        </authorList>
    </citation>
    <scope>NUCLEOTIDE SEQUENCE [LARGE SCALE GENOMIC DNA]</scope>
    <source>
        <strain evidence="1 2">B24</strain>
    </source>
</reference>
<name>A0A7D7WJ80_9MICO</name>
<protein>
    <recommendedName>
        <fullName evidence="3">DUF2262 domain-containing protein</fullName>
    </recommendedName>
</protein>
<dbReference type="AlphaFoldDB" id="A0A7D7WJ80"/>
<evidence type="ECO:0008006" key="3">
    <source>
        <dbReference type="Google" id="ProtNLM"/>
    </source>
</evidence>
<evidence type="ECO:0000313" key="1">
    <source>
        <dbReference type="EMBL" id="QMU98513.1"/>
    </source>
</evidence>
<organism evidence="1 2">
    <name type="scientific">Microbacterium esteraromaticum</name>
    <dbReference type="NCBI Taxonomy" id="57043"/>
    <lineage>
        <taxon>Bacteria</taxon>
        <taxon>Bacillati</taxon>
        <taxon>Actinomycetota</taxon>
        <taxon>Actinomycetes</taxon>
        <taxon>Micrococcales</taxon>
        <taxon>Microbacteriaceae</taxon>
        <taxon>Microbacterium</taxon>
    </lineage>
</organism>
<accession>A0A7D7WJ80</accession>